<feature type="binding site" evidence="6">
    <location>
        <position position="113"/>
    </location>
    <ligand>
        <name>5-phospho-alpha-D-ribose 1-diphosphate</name>
        <dbReference type="ChEBI" id="CHEBI:58017"/>
        <note>ligand shared between dimeric partners</note>
    </ligand>
</feature>
<evidence type="ECO:0000256" key="5">
    <source>
        <dbReference type="ARBA" id="ARBA00022975"/>
    </source>
</evidence>
<accession>A0ABU5ECU1</accession>
<keyword evidence="3 6" id="KW-0328">Glycosyltransferase</keyword>
<keyword evidence="4 6" id="KW-0808">Transferase</keyword>
<dbReference type="InterPro" id="IPR004467">
    <property type="entry name" value="Or_phspho_trans_dom"/>
</dbReference>
<keyword evidence="8" id="KW-1185">Reference proteome</keyword>
<dbReference type="GO" id="GO:0004588">
    <property type="term" value="F:orotate phosphoribosyltransferase activity"/>
    <property type="evidence" value="ECO:0007669"/>
    <property type="project" value="UniProtKB-EC"/>
</dbReference>
<dbReference type="InterPro" id="IPR029057">
    <property type="entry name" value="PRTase-like"/>
</dbReference>
<evidence type="ECO:0000256" key="6">
    <source>
        <dbReference type="HAMAP-Rule" id="MF_01208"/>
    </source>
</evidence>
<dbReference type="CDD" id="cd06223">
    <property type="entry name" value="PRTases_typeI"/>
    <property type="match status" value="1"/>
</dbReference>
<sequence>MTAAASTEASAGLSGPIVARILLEIAAVHFRPNDPFILTSGRASPVYIDCRKIISFPRARRKVIELAADLVEREIGFESLDAVAGGETAGIPYAAWLADRLSLPMLYIRKKPKGFGRGAQIEGDMPVGCRTLLVEDLATDGGSKVNFINAIRAAQGKVSDALVVFHYGIFKQSTEGLAALGVRLHGLATWWDVLAAARETGRLDAADQAAVRSFLEDPEGWSTAHGGKEPTADKA</sequence>
<name>A0ABU5ECU1_9PROT</name>
<dbReference type="EC" id="2.4.2.10" evidence="2 6"/>
<dbReference type="InterPro" id="IPR023031">
    <property type="entry name" value="OPRT"/>
</dbReference>
<evidence type="ECO:0000313" key="7">
    <source>
        <dbReference type="EMBL" id="MDY0884203.1"/>
    </source>
</evidence>
<feature type="binding site" description="in other chain" evidence="6">
    <location>
        <position position="110"/>
    </location>
    <ligand>
        <name>5-phospho-alpha-D-ribose 1-diphosphate</name>
        <dbReference type="ChEBI" id="CHEBI:58017"/>
        <note>ligand shared between dimeric partners</note>
    </ligand>
</feature>
<comment type="similarity">
    <text evidence="6">Belongs to the purine/pyrimidine phosphoribosyltransferase family. PyrE subfamily.</text>
</comment>
<dbReference type="NCBIfam" id="NF001729">
    <property type="entry name" value="PRK00455.1-3"/>
    <property type="match status" value="1"/>
</dbReference>
<dbReference type="SUPFAM" id="SSF53271">
    <property type="entry name" value="PRTase-like"/>
    <property type="match status" value="1"/>
</dbReference>
<keyword evidence="5 6" id="KW-0665">Pyrimidine biosynthesis</keyword>
<feature type="binding site" evidence="6">
    <location>
        <position position="139"/>
    </location>
    <ligand>
        <name>orotate</name>
        <dbReference type="ChEBI" id="CHEBI:30839"/>
    </ligand>
</feature>
<comment type="caution">
    <text evidence="7">The sequence shown here is derived from an EMBL/GenBank/DDBJ whole genome shotgun (WGS) entry which is preliminary data.</text>
</comment>
<keyword evidence="6" id="KW-0460">Magnesium</keyword>
<feature type="binding site" description="in other chain" evidence="6">
    <location>
        <begin position="135"/>
        <end position="143"/>
    </location>
    <ligand>
        <name>5-phospho-alpha-D-ribose 1-diphosphate</name>
        <dbReference type="ChEBI" id="CHEBI:58017"/>
        <note>ligand shared between dimeric partners</note>
    </ligand>
</feature>
<protein>
    <recommendedName>
        <fullName evidence="2 6">Orotate phosphoribosyltransferase</fullName>
        <shortName evidence="6">OPRT</shortName>
        <shortName evidence="6">OPRTase</shortName>
        <ecNumber evidence="2 6">2.4.2.10</ecNumber>
    </recommendedName>
</protein>
<organism evidence="7 8">
    <name type="scientific">Dongia soli</name>
    <dbReference type="NCBI Taxonomy" id="600628"/>
    <lineage>
        <taxon>Bacteria</taxon>
        <taxon>Pseudomonadati</taxon>
        <taxon>Pseudomonadota</taxon>
        <taxon>Alphaproteobacteria</taxon>
        <taxon>Rhodospirillales</taxon>
        <taxon>Dongiaceae</taxon>
        <taxon>Dongia</taxon>
    </lineage>
</organism>
<comment type="caution">
    <text evidence="6">Lacks conserved residue(s) required for the propagation of feature annotation.</text>
</comment>
<dbReference type="EMBL" id="JAXCLW010000004">
    <property type="protein sequence ID" value="MDY0884203.1"/>
    <property type="molecule type" value="Genomic_DNA"/>
</dbReference>
<dbReference type="InterPro" id="IPR000836">
    <property type="entry name" value="PRTase_dom"/>
</dbReference>
<comment type="cofactor">
    <cofactor evidence="6">
        <name>Mg(2+)</name>
        <dbReference type="ChEBI" id="CHEBI:18420"/>
    </cofactor>
</comment>
<comment type="pathway">
    <text evidence="1 6">Pyrimidine metabolism; UMP biosynthesis via de novo pathway; UMP from orotate: step 1/2.</text>
</comment>
<dbReference type="PANTHER" id="PTHR19278">
    <property type="entry name" value="OROTATE PHOSPHORIBOSYLTRANSFERASE"/>
    <property type="match status" value="1"/>
</dbReference>
<feature type="binding site" evidence="6">
    <location>
        <position position="109"/>
    </location>
    <ligand>
        <name>5-phospho-alpha-D-ribose 1-diphosphate</name>
        <dbReference type="ChEBI" id="CHEBI:58017"/>
        <note>ligand shared between dimeric partners</note>
    </ligand>
</feature>
<evidence type="ECO:0000313" key="8">
    <source>
        <dbReference type="Proteomes" id="UP001279642"/>
    </source>
</evidence>
<evidence type="ECO:0000256" key="2">
    <source>
        <dbReference type="ARBA" id="ARBA00011971"/>
    </source>
</evidence>
<evidence type="ECO:0000256" key="1">
    <source>
        <dbReference type="ARBA" id="ARBA00004889"/>
    </source>
</evidence>
<dbReference type="Gene3D" id="3.40.50.2020">
    <property type="match status" value="1"/>
</dbReference>
<dbReference type="RefSeq" id="WP_320509273.1">
    <property type="nucleotide sequence ID" value="NZ_JAXCLW010000004.1"/>
</dbReference>
<reference evidence="7 8" key="1">
    <citation type="journal article" date="2016" name="Antonie Van Leeuwenhoek">
        <title>Dongia soli sp. nov., isolated from soil from Dokdo, Korea.</title>
        <authorList>
            <person name="Kim D.U."/>
            <person name="Lee H."/>
            <person name="Kim H."/>
            <person name="Kim S.G."/>
            <person name="Ka J.O."/>
        </authorList>
    </citation>
    <scope>NUCLEOTIDE SEQUENCE [LARGE SCALE GENOMIC DNA]</scope>
    <source>
        <strain evidence="7 8">D78</strain>
    </source>
</reference>
<comment type="subunit">
    <text evidence="6">Homodimer.</text>
</comment>
<comment type="function">
    <text evidence="6">Catalyzes the transfer of a ribosyl phosphate group from 5-phosphoribose 1-diphosphate to orotate, leading to the formation of orotidine monophosphate (OMP).</text>
</comment>
<dbReference type="NCBIfam" id="TIGR00336">
    <property type="entry name" value="pyrE"/>
    <property type="match status" value="1"/>
</dbReference>
<comment type="catalytic activity">
    <reaction evidence="6">
        <text>orotidine 5'-phosphate + diphosphate = orotate + 5-phospho-alpha-D-ribose 1-diphosphate</text>
        <dbReference type="Rhea" id="RHEA:10380"/>
        <dbReference type="ChEBI" id="CHEBI:30839"/>
        <dbReference type="ChEBI" id="CHEBI:33019"/>
        <dbReference type="ChEBI" id="CHEBI:57538"/>
        <dbReference type="ChEBI" id="CHEBI:58017"/>
        <dbReference type="EC" id="2.4.2.10"/>
    </reaction>
</comment>
<dbReference type="PANTHER" id="PTHR19278:SF9">
    <property type="entry name" value="URIDINE 5'-MONOPHOSPHATE SYNTHASE"/>
    <property type="match status" value="1"/>
</dbReference>
<dbReference type="HAMAP" id="MF_01208">
    <property type="entry name" value="PyrE"/>
    <property type="match status" value="1"/>
</dbReference>
<proteinExistence type="inferred from homology"/>
<gene>
    <name evidence="6" type="primary">pyrE</name>
    <name evidence="7" type="ORF">SMD27_15260</name>
</gene>
<evidence type="ECO:0000256" key="3">
    <source>
        <dbReference type="ARBA" id="ARBA00022676"/>
    </source>
</evidence>
<evidence type="ECO:0000256" key="4">
    <source>
        <dbReference type="ARBA" id="ARBA00022679"/>
    </source>
</evidence>
<dbReference type="Proteomes" id="UP001279642">
    <property type="component" value="Unassembled WGS sequence"/>
</dbReference>